<accession>A0A2J6PWP5</accession>
<evidence type="ECO:0000313" key="2">
    <source>
        <dbReference type="EMBL" id="PMD18356.1"/>
    </source>
</evidence>
<evidence type="ECO:0000313" key="3">
    <source>
        <dbReference type="Proteomes" id="UP000235672"/>
    </source>
</evidence>
<feature type="compositionally biased region" description="Basic residues" evidence="1">
    <location>
        <begin position="65"/>
        <end position="77"/>
    </location>
</feature>
<proteinExistence type="predicted"/>
<feature type="compositionally biased region" description="Basic residues" evidence="1">
    <location>
        <begin position="1"/>
        <end position="12"/>
    </location>
</feature>
<gene>
    <name evidence="2" type="ORF">NA56DRAFT_648104</name>
</gene>
<dbReference type="AlphaFoldDB" id="A0A2J6PWP5"/>
<feature type="compositionally biased region" description="Low complexity" evidence="1">
    <location>
        <begin position="55"/>
        <end position="64"/>
    </location>
</feature>
<protein>
    <submittedName>
        <fullName evidence="2">Uncharacterized protein</fullName>
    </submittedName>
</protein>
<feature type="region of interest" description="Disordered" evidence="1">
    <location>
        <begin position="1"/>
        <end position="77"/>
    </location>
</feature>
<name>A0A2J6PWP5_9HELO</name>
<evidence type="ECO:0000256" key="1">
    <source>
        <dbReference type="SAM" id="MobiDB-lite"/>
    </source>
</evidence>
<keyword evidence="3" id="KW-1185">Reference proteome</keyword>
<dbReference type="EMBL" id="KZ613495">
    <property type="protein sequence ID" value="PMD18356.1"/>
    <property type="molecule type" value="Genomic_DNA"/>
</dbReference>
<dbReference type="Proteomes" id="UP000235672">
    <property type="component" value="Unassembled WGS sequence"/>
</dbReference>
<reference evidence="2 3" key="1">
    <citation type="submission" date="2016-05" db="EMBL/GenBank/DDBJ databases">
        <title>A degradative enzymes factory behind the ericoid mycorrhizal symbiosis.</title>
        <authorList>
            <consortium name="DOE Joint Genome Institute"/>
            <person name="Martino E."/>
            <person name="Morin E."/>
            <person name="Grelet G."/>
            <person name="Kuo A."/>
            <person name="Kohler A."/>
            <person name="Daghino S."/>
            <person name="Barry K."/>
            <person name="Choi C."/>
            <person name="Cichocki N."/>
            <person name="Clum A."/>
            <person name="Copeland A."/>
            <person name="Hainaut M."/>
            <person name="Haridas S."/>
            <person name="Labutti K."/>
            <person name="Lindquist E."/>
            <person name="Lipzen A."/>
            <person name="Khouja H.-R."/>
            <person name="Murat C."/>
            <person name="Ohm R."/>
            <person name="Olson A."/>
            <person name="Spatafora J."/>
            <person name="Veneault-Fourrey C."/>
            <person name="Henrissat B."/>
            <person name="Grigoriev I."/>
            <person name="Martin F."/>
            <person name="Perotto S."/>
        </authorList>
    </citation>
    <scope>NUCLEOTIDE SEQUENCE [LARGE SCALE GENOMIC DNA]</scope>
    <source>
        <strain evidence="2 3">UAMH 7357</strain>
    </source>
</reference>
<sequence>MSPRGNKSKGKPTPRFTHFRTTNTSSTHEREAPPASTLTSPVSSDYDADSSPEPSSNFKNSNQKSQRRSNSKPRKGS</sequence>
<organism evidence="2 3">
    <name type="scientific">Hyaloscypha hepaticicola</name>
    <dbReference type="NCBI Taxonomy" id="2082293"/>
    <lineage>
        <taxon>Eukaryota</taxon>
        <taxon>Fungi</taxon>
        <taxon>Dikarya</taxon>
        <taxon>Ascomycota</taxon>
        <taxon>Pezizomycotina</taxon>
        <taxon>Leotiomycetes</taxon>
        <taxon>Helotiales</taxon>
        <taxon>Hyaloscyphaceae</taxon>
        <taxon>Hyaloscypha</taxon>
    </lineage>
</organism>